<dbReference type="OrthoDB" id="75807at2759"/>
<feature type="region of interest" description="Disordered" evidence="1">
    <location>
        <begin position="1"/>
        <end position="43"/>
    </location>
</feature>
<evidence type="ECO:0000256" key="1">
    <source>
        <dbReference type="SAM" id="MobiDB-lite"/>
    </source>
</evidence>
<reference evidence="3" key="2">
    <citation type="submission" date="2017-10" db="EMBL/GenBank/DDBJ databases">
        <title>Ladona fulva Genome sequencing and assembly.</title>
        <authorList>
            <person name="Murali S."/>
            <person name="Richards S."/>
            <person name="Bandaranaike D."/>
            <person name="Bellair M."/>
            <person name="Blankenburg K."/>
            <person name="Chao H."/>
            <person name="Dinh H."/>
            <person name="Doddapaneni H."/>
            <person name="Dugan-Rocha S."/>
            <person name="Elkadiri S."/>
            <person name="Gnanaolivu R."/>
            <person name="Hernandez B."/>
            <person name="Skinner E."/>
            <person name="Javaid M."/>
            <person name="Lee S."/>
            <person name="Li M."/>
            <person name="Ming W."/>
            <person name="Munidasa M."/>
            <person name="Muniz J."/>
            <person name="Nguyen L."/>
            <person name="Hughes D."/>
            <person name="Osuji N."/>
            <person name="Pu L.-L."/>
            <person name="Puazo M."/>
            <person name="Qu C."/>
            <person name="Quiroz J."/>
            <person name="Raj R."/>
            <person name="Weissenberger G."/>
            <person name="Xin Y."/>
            <person name="Zou X."/>
            <person name="Han Y."/>
            <person name="Worley K."/>
            <person name="Muzny D."/>
            <person name="Gibbs R."/>
        </authorList>
    </citation>
    <scope>NUCLEOTIDE SEQUENCE</scope>
    <source>
        <strain evidence="3">Sampled in the wild</strain>
    </source>
</reference>
<feature type="compositionally biased region" description="Acidic residues" evidence="1">
    <location>
        <begin position="28"/>
        <end position="40"/>
    </location>
</feature>
<dbReference type="PANTHER" id="PTHR46599:SF3">
    <property type="entry name" value="PIGGYBAC TRANSPOSABLE ELEMENT-DERIVED PROTEIN 4"/>
    <property type="match status" value="1"/>
</dbReference>
<dbReference type="Proteomes" id="UP000792457">
    <property type="component" value="Unassembled WGS sequence"/>
</dbReference>
<feature type="domain" description="PiggyBac transposable element-derived protein" evidence="2">
    <location>
        <begin position="82"/>
        <end position="229"/>
    </location>
</feature>
<dbReference type="PANTHER" id="PTHR46599">
    <property type="entry name" value="PIGGYBAC TRANSPOSABLE ELEMENT-DERIVED PROTEIN 4"/>
    <property type="match status" value="1"/>
</dbReference>
<proteinExistence type="predicted"/>
<dbReference type="AlphaFoldDB" id="A0A8K0KGL9"/>
<dbReference type="Pfam" id="PF13843">
    <property type="entry name" value="DDE_Tnp_1_7"/>
    <property type="match status" value="1"/>
</dbReference>
<dbReference type="EMBL" id="KZ308710">
    <property type="protein sequence ID" value="KAG8233325.1"/>
    <property type="molecule type" value="Genomic_DNA"/>
</dbReference>
<organism evidence="3 4">
    <name type="scientific">Ladona fulva</name>
    <name type="common">Scarce chaser dragonfly</name>
    <name type="synonym">Libellula fulva</name>
    <dbReference type="NCBI Taxonomy" id="123851"/>
    <lineage>
        <taxon>Eukaryota</taxon>
        <taxon>Metazoa</taxon>
        <taxon>Ecdysozoa</taxon>
        <taxon>Arthropoda</taxon>
        <taxon>Hexapoda</taxon>
        <taxon>Insecta</taxon>
        <taxon>Pterygota</taxon>
        <taxon>Palaeoptera</taxon>
        <taxon>Odonata</taxon>
        <taxon>Epiprocta</taxon>
        <taxon>Anisoptera</taxon>
        <taxon>Libelluloidea</taxon>
        <taxon>Libellulidae</taxon>
        <taxon>Ladona</taxon>
    </lineage>
</organism>
<evidence type="ECO:0000313" key="3">
    <source>
        <dbReference type="EMBL" id="KAG8233325.1"/>
    </source>
</evidence>
<sequence length="229" mass="26727">MASDNESCVSDVEFQDEDIKDSGSESSFSEDTDNDSEDEGEPLREEAWRELDTFCPPAQPRFYFQGESSVNFVVAPGGSVLQYLELFLDDEVIGHITNEMNRYAAQCLSEKPSSSRPQWRDNSAAEIRVFFALIILQSIIQKPDQEQYWPRRRIFVTPFFGDTMSYRRFASIRQHLHFSNNEEYDPLNHPNPKLNKSWPIYHMLEEKFNKLYTPERDLTVDESLLLYKG</sequence>
<keyword evidence="4" id="KW-1185">Reference proteome</keyword>
<name>A0A8K0KGL9_LADFU</name>
<evidence type="ECO:0000259" key="2">
    <source>
        <dbReference type="Pfam" id="PF13843"/>
    </source>
</evidence>
<reference evidence="3" key="1">
    <citation type="submission" date="2013-04" db="EMBL/GenBank/DDBJ databases">
        <authorList>
            <person name="Qu J."/>
            <person name="Murali S.C."/>
            <person name="Bandaranaike D."/>
            <person name="Bellair M."/>
            <person name="Blankenburg K."/>
            <person name="Chao H."/>
            <person name="Dinh H."/>
            <person name="Doddapaneni H."/>
            <person name="Downs B."/>
            <person name="Dugan-Rocha S."/>
            <person name="Elkadiri S."/>
            <person name="Gnanaolivu R.D."/>
            <person name="Hernandez B."/>
            <person name="Javaid M."/>
            <person name="Jayaseelan J.C."/>
            <person name="Lee S."/>
            <person name="Li M."/>
            <person name="Ming W."/>
            <person name="Munidasa M."/>
            <person name="Muniz J."/>
            <person name="Nguyen L."/>
            <person name="Ongeri F."/>
            <person name="Osuji N."/>
            <person name="Pu L.-L."/>
            <person name="Puazo M."/>
            <person name="Qu C."/>
            <person name="Quiroz J."/>
            <person name="Raj R."/>
            <person name="Weissenberger G."/>
            <person name="Xin Y."/>
            <person name="Zou X."/>
            <person name="Han Y."/>
            <person name="Richards S."/>
            <person name="Worley K."/>
            <person name="Muzny D."/>
            <person name="Gibbs R."/>
        </authorList>
    </citation>
    <scope>NUCLEOTIDE SEQUENCE</scope>
    <source>
        <strain evidence="3">Sampled in the wild</strain>
    </source>
</reference>
<dbReference type="InterPro" id="IPR029526">
    <property type="entry name" value="PGBD"/>
</dbReference>
<gene>
    <name evidence="3" type="ORF">J437_LFUL017303</name>
</gene>
<protein>
    <recommendedName>
        <fullName evidence="2">PiggyBac transposable element-derived protein domain-containing protein</fullName>
    </recommendedName>
</protein>
<comment type="caution">
    <text evidence="3">The sequence shown here is derived from an EMBL/GenBank/DDBJ whole genome shotgun (WGS) entry which is preliminary data.</text>
</comment>
<evidence type="ECO:0000313" key="4">
    <source>
        <dbReference type="Proteomes" id="UP000792457"/>
    </source>
</evidence>
<accession>A0A8K0KGL9</accession>